<dbReference type="EMBL" id="JAPDOB010000002">
    <property type="protein sequence ID" value="MCW3798442.1"/>
    <property type="molecule type" value="Genomic_DNA"/>
</dbReference>
<keyword evidence="2" id="KW-1003">Cell membrane</keyword>
<evidence type="ECO:0000256" key="5">
    <source>
        <dbReference type="ARBA" id="ARBA00023136"/>
    </source>
</evidence>
<reference evidence="8 9" key="1">
    <citation type="submission" date="2022-10" db="EMBL/GenBank/DDBJ databases">
        <title>Sphingomonas sp.</title>
        <authorList>
            <person name="Jin C."/>
        </authorList>
    </citation>
    <scope>NUCLEOTIDE SEQUENCE [LARGE SCALE GENOMIC DNA]</scope>
    <source>
        <strain evidence="8 9">BN140010</strain>
    </source>
</reference>
<feature type="transmembrane region" description="Helical" evidence="6">
    <location>
        <begin position="70"/>
        <end position="87"/>
    </location>
</feature>
<feature type="signal peptide" evidence="7">
    <location>
        <begin position="1"/>
        <end position="19"/>
    </location>
</feature>
<feature type="transmembrane region" description="Helical" evidence="6">
    <location>
        <begin position="144"/>
        <end position="163"/>
    </location>
</feature>
<evidence type="ECO:0000256" key="2">
    <source>
        <dbReference type="ARBA" id="ARBA00022475"/>
    </source>
</evidence>
<keyword evidence="5 6" id="KW-0472">Membrane</keyword>
<dbReference type="RefSeq" id="WP_264883285.1">
    <property type="nucleotide sequence ID" value="NZ_JAPDOB010000002.1"/>
</dbReference>
<evidence type="ECO:0000313" key="8">
    <source>
        <dbReference type="EMBL" id="MCW3798442.1"/>
    </source>
</evidence>
<evidence type="ECO:0000256" key="3">
    <source>
        <dbReference type="ARBA" id="ARBA00022692"/>
    </source>
</evidence>
<dbReference type="Pfam" id="PF09678">
    <property type="entry name" value="Caa3_CtaG"/>
    <property type="match status" value="1"/>
</dbReference>
<keyword evidence="7" id="KW-0732">Signal</keyword>
<accession>A0ABT3JH86</accession>
<sequence>MRWWALMLLAVPGSAYAHAGHEHAEAPGWTFDPLLVLPLLFALGLYLLGARRLWQRSDLSHPAQRRTTRLFVSGLAVLALALLSPLHEGGERSFTLHMIEHELIMLVATALLAGSGAGGALAWGLRKSWRSLPAGAPARLWRAVTEPVTATVLQAAALVAWHLPVLFDLALRQPAVHILQHASFFTTSLVFWWAMLHARGDRSRYGVSALCLFVTSLVGGALGALMAVSNSPWYAPYAAMPLTGIGLQPAADQQLAGLIMWIPGGLVHAGAALVFLHRWLKAAETSHAPVPQQ</sequence>
<feature type="chain" id="PRO_5047372393" evidence="7">
    <location>
        <begin position="20"/>
        <end position="293"/>
    </location>
</feature>
<protein>
    <submittedName>
        <fullName evidence="8">Cytochrome c oxidase assembly protein</fullName>
    </submittedName>
</protein>
<evidence type="ECO:0000256" key="1">
    <source>
        <dbReference type="ARBA" id="ARBA00004651"/>
    </source>
</evidence>
<comment type="subcellular location">
    <subcellularLocation>
        <location evidence="1">Cell membrane</location>
        <topology evidence="1">Multi-pass membrane protein</topology>
    </subcellularLocation>
</comment>
<keyword evidence="3 6" id="KW-0812">Transmembrane</keyword>
<comment type="caution">
    <text evidence="8">The sequence shown here is derived from an EMBL/GenBank/DDBJ whole genome shotgun (WGS) entry which is preliminary data.</text>
</comment>
<keyword evidence="4 6" id="KW-1133">Transmembrane helix</keyword>
<feature type="transmembrane region" description="Helical" evidence="6">
    <location>
        <begin position="175"/>
        <end position="195"/>
    </location>
</feature>
<dbReference type="InterPro" id="IPR019108">
    <property type="entry name" value="Caa3_assmbl_CtaG-rel"/>
</dbReference>
<gene>
    <name evidence="8" type="ORF">OMW55_11560</name>
</gene>
<feature type="transmembrane region" description="Helical" evidence="6">
    <location>
        <begin position="255"/>
        <end position="276"/>
    </location>
</feature>
<evidence type="ECO:0000256" key="6">
    <source>
        <dbReference type="SAM" id="Phobius"/>
    </source>
</evidence>
<feature type="transmembrane region" description="Helical" evidence="6">
    <location>
        <begin position="103"/>
        <end position="123"/>
    </location>
</feature>
<keyword evidence="9" id="KW-1185">Reference proteome</keyword>
<proteinExistence type="predicted"/>
<name>A0ABT3JH86_9SPHN</name>
<evidence type="ECO:0000313" key="9">
    <source>
        <dbReference type="Proteomes" id="UP001526246"/>
    </source>
</evidence>
<evidence type="ECO:0000256" key="4">
    <source>
        <dbReference type="ARBA" id="ARBA00022989"/>
    </source>
</evidence>
<feature type="transmembrane region" description="Helical" evidence="6">
    <location>
        <begin position="207"/>
        <end position="235"/>
    </location>
</feature>
<feature type="transmembrane region" description="Helical" evidence="6">
    <location>
        <begin position="29"/>
        <end position="49"/>
    </location>
</feature>
<evidence type="ECO:0000256" key="7">
    <source>
        <dbReference type="SAM" id="SignalP"/>
    </source>
</evidence>
<dbReference type="Proteomes" id="UP001526246">
    <property type="component" value="Unassembled WGS sequence"/>
</dbReference>
<organism evidence="8 9">
    <name type="scientific">Sphingomonas arvum</name>
    <dbReference type="NCBI Taxonomy" id="2992113"/>
    <lineage>
        <taxon>Bacteria</taxon>
        <taxon>Pseudomonadati</taxon>
        <taxon>Pseudomonadota</taxon>
        <taxon>Alphaproteobacteria</taxon>
        <taxon>Sphingomonadales</taxon>
        <taxon>Sphingomonadaceae</taxon>
        <taxon>Sphingomonas</taxon>
    </lineage>
</organism>